<dbReference type="GO" id="GO:0000977">
    <property type="term" value="F:RNA polymerase II transcription regulatory region sequence-specific DNA binding"/>
    <property type="evidence" value="ECO:0007669"/>
    <property type="project" value="TreeGrafter"/>
</dbReference>
<dbReference type="PROSITE" id="PS00027">
    <property type="entry name" value="HOMEOBOX_1"/>
    <property type="match status" value="1"/>
</dbReference>
<feature type="domain" description="Homeobox" evidence="8">
    <location>
        <begin position="83"/>
        <end position="143"/>
    </location>
</feature>
<sequence length="656" mass="70539">MDSSTHPNNPSQPMMPVEENWMPYMLTPKTDMFPTDPTGSAFFNQSVPPRPPMDPGFTGHYLGMPPHPHYYDYDNHHHHLPPYKQVKKRKRLTPDRLALLVSVFQQEQKPNADKRRQLSEQTGMTPREVQVWFQNRRAKYKRERAIEDKRGPMGTSHTTDTPSPPATDSQGNSTLAQSQLQQPAAVPTSTTAFVSESSSEAPECPSQGPGAASVQGLGIGTAGSASMSVYTGHNEKDTVGYSHLSPITPSSCRLQLDTSMVWTRPVYPMSGNSFTGCYPTASPVSVSTPVAHNSLGYMGVQMASNTGMLPPDQPSPLQDIHATNSASSICFTPGLVQHIPAHSAGPENTMNTSNTHPTHSHIPSPFGHAQFDGVAPSIQTSEPDFQRSHPSTQTPVYIPAEQQSHSATFLSGVNGLWKNGTGLQVLTTGTTSLFKPPTGMGQNTVTYSSVPQQPMTAIPNFSLPARGGLETSHMTEMGNAIGDHHLSGPVSRRYSMLVNSSMNPRPHHVRSGSFTVPGTSEQAPTADTSSQSLASYGNSSGVPSSHSMLTSPLRDSQTPSLSTDGLTYATSRLNLKRNLESLNPTLDSAQMDNDVRLQINSCSVSVDLGDQGQAHVSTAIPTQLDTFPTPSQTGEGGENRTVSGDQNLSEWPGDAH</sequence>
<organism evidence="9 10">
    <name type="scientific">Dispira parvispora</name>
    <dbReference type="NCBI Taxonomy" id="1520584"/>
    <lineage>
        <taxon>Eukaryota</taxon>
        <taxon>Fungi</taxon>
        <taxon>Fungi incertae sedis</taxon>
        <taxon>Zoopagomycota</taxon>
        <taxon>Kickxellomycotina</taxon>
        <taxon>Dimargaritomycetes</taxon>
        <taxon>Dimargaritales</taxon>
        <taxon>Dimargaritaceae</taxon>
        <taxon>Dispira</taxon>
    </lineage>
</organism>
<evidence type="ECO:0000256" key="2">
    <source>
        <dbReference type="ARBA" id="ARBA00023125"/>
    </source>
</evidence>
<evidence type="ECO:0000256" key="5">
    <source>
        <dbReference type="PROSITE-ProRule" id="PRU00108"/>
    </source>
</evidence>
<comment type="subcellular location">
    <subcellularLocation>
        <location evidence="1 5 6">Nucleus</location>
    </subcellularLocation>
</comment>
<dbReference type="PANTHER" id="PTHR24208">
    <property type="entry name" value="LIM/HOMEOBOX PROTEIN LHX"/>
    <property type="match status" value="1"/>
</dbReference>
<keyword evidence="4 5" id="KW-0539">Nucleus</keyword>
<evidence type="ECO:0000256" key="1">
    <source>
        <dbReference type="ARBA" id="ARBA00004123"/>
    </source>
</evidence>
<dbReference type="InterPro" id="IPR017970">
    <property type="entry name" value="Homeobox_CS"/>
</dbReference>
<gene>
    <name evidence="9" type="ORF">IWQ62_004177</name>
</gene>
<dbReference type="Proteomes" id="UP001150925">
    <property type="component" value="Unassembled WGS sequence"/>
</dbReference>
<dbReference type="GO" id="GO:0000981">
    <property type="term" value="F:DNA-binding transcription factor activity, RNA polymerase II-specific"/>
    <property type="evidence" value="ECO:0007669"/>
    <property type="project" value="InterPro"/>
</dbReference>
<dbReference type="Pfam" id="PF00046">
    <property type="entry name" value="Homeodomain"/>
    <property type="match status" value="1"/>
</dbReference>
<feature type="compositionally biased region" description="Polar residues" evidence="7">
    <location>
        <begin position="640"/>
        <end position="649"/>
    </location>
</feature>
<feature type="compositionally biased region" description="Polar residues" evidence="7">
    <location>
        <begin position="170"/>
        <end position="194"/>
    </location>
</feature>
<dbReference type="EMBL" id="JANBPY010001309">
    <property type="protein sequence ID" value="KAJ1960578.1"/>
    <property type="molecule type" value="Genomic_DNA"/>
</dbReference>
<dbReference type="GO" id="GO:0005634">
    <property type="term" value="C:nucleus"/>
    <property type="evidence" value="ECO:0007669"/>
    <property type="project" value="UniProtKB-SubCell"/>
</dbReference>
<evidence type="ECO:0000256" key="3">
    <source>
        <dbReference type="ARBA" id="ARBA00023155"/>
    </source>
</evidence>
<dbReference type="AlphaFoldDB" id="A0A9W8APJ8"/>
<reference evidence="9" key="1">
    <citation type="submission" date="2022-07" db="EMBL/GenBank/DDBJ databases">
        <title>Phylogenomic reconstructions and comparative analyses of Kickxellomycotina fungi.</title>
        <authorList>
            <person name="Reynolds N.K."/>
            <person name="Stajich J.E."/>
            <person name="Barry K."/>
            <person name="Grigoriev I.V."/>
            <person name="Crous P."/>
            <person name="Smith M.E."/>
        </authorList>
    </citation>
    <scope>NUCLEOTIDE SEQUENCE</scope>
    <source>
        <strain evidence="9">RSA 1196</strain>
    </source>
</reference>
<feature type="compositionally biased region" description="Low complexity" evidence="7">
    <location>
        <begin position="155"/>
        <end position="169"/>
    </location>
</feature>
<feature type="region of interest" description="Disordered" evidence="7">
    <location>
        <begin position="367"/>
        <end position="393"/>
    </location>
</feature>
<feature type="region of interest" description="Disordered" evidence="7">
    <location>
        <begin position="500"/>
        <end position="565"/>
    </location>
</feature>
<comment type="caution">
    <text evidence="9">The sequence shown here is derived from an EMBL/GenBank/DDBJ whole genome shotgun (WGS) entry which is preliminary data.</text>
</comment>
<evidence type="ECO:0000256" key="6">
    <source>
        <dbReference type="RuleBase" id="RU000682"/>
    </source>
</evidence>
<dbReference type="SMART" id="SM00389">
    <property type="entry name" value="HOX"/>
    <property type="match status" value="1"/>
</dbReference>
<feature type="compositionally biased region" description="Polar residues" evidence="7">
    <location>
        <begin position="512"/>
        <end position="565"/>
    </location>
</feature>
<dbReference type="InterPro" id="IPR009057">
    <property type="entry name" value="Homeodomain-like_sf"/>
</dbReference>
<dbReference type="SUPFAM" id="SSF46689">
    <property type="entry name" value="Homeodomain-like"/>
    <property type="match status" value="1"/>
</dbReference>
<protein>
    <recommendedName>
        <fullName evidence="8">Homeobox domain-containing protein</fullName>
    </recommendedName>
</protein>
<evidence type="ECO:0000313" key="10">
    <source>
        <dbReference type="Proteomes" id="UP001150925"/>
    </source>
</evidence>
<feature type="compositionally biased region" description="Low complexity" evidence="7">
    <location>
        <begin position="195"/>
        <end position="206"/>
    </location>
</feature>
<feature type="region of interest" description="Disordered" evidence="7">
    <location>
        <begin position="107"/>
        <end position="217"/>
    </location>
</feature>
<dbReference type="InterPro" id="IPR050453">
    <property type="entry name" value="LIM_Homeobox_TF"/>
</dbReference>
<evidence type="ECO:0000256" key="7">
    <source>
        <dbReference type="SAM" id="MobiDB-lite"/>
    </source>
</evidence>
<evidence type="ECO:0000313" key="9">
    <source>
        <dbReference type="EMBL" id="KAJ1960578.1"/>
    </source>
</evidence>
<name>A0A9W8APJ8_9FUNG</name>
<dbReference type="CDD" id="cd00086">
    <property type="entry name" value="homeodomain"/>
    <property type="match status" value="1"/>
</dbReference>
<keyword evidence="2 5" id="KW-0238">DNA-binding</keyword>
<feature type="DNA-binding region" description="Homeobox" evidence="5">
    <location>
        <begin position="85"/>
        <end position="144"/>
    </location>
</feature>
<accession>A0A9W8APJ8</accession>
<dbReference type="PANTHER" id="PTHR24208:SF166">
    <property type="entry name" value="LIM HOMEOBOX TRANSCRIPTION FACTOR 1 ALPHA, ISOFORM B"/>
    <property type="match status" value="1"/>
</dbReference>
<dbReference type="InterPro" id="IPR001356">
    <property type="entry name" value="HD"/>
</dbReference>
<feature type="compositionally biased region" description="Polar residues" evidence="7">
    <location>
        <begin position="623"/>
        <end position="633"/>
    </location>
</feature>
<proteinExistence type="predicted"/>
<keyword evidence="3 5" id="KW-0371">Homeobox</keyword>
<evidence type="ECO:0000259" key="8">
    <source>
        <dbReference type="PROSITE" id="PS50071"/>
    </source>
</evidence>
<feature type="compositionally biased region" description="Polar residues" evidence="7">
    <location>
        <begin position="377"/>
        <end position="393"/>
    </location>
</feature>
<dbReference type="Gene3D" id="1.10.10.60">
    <property type="entry name" value="Homeodomain-like"/>
    <property type="match status" value="1"/>
</dbReference>
<keyword evidence="10" id="KW-1185">Reference proteome</keyword>
<evidence type="ECO:0000256" key="4">
    <source>
        <dbReference type="ARBA" id="ARBA00023242"/>
    </source>
</evidence>
<dbReference type="OrthoDB" id="6159439at2759"/>
<dbReference type="PROSITE" id="PS50071">
    <property type="entry name" value="HOMEOBOX_2"/>
    <property type="match status" value="1"/>
</dbReference>
<feature type="region of interest" description="Disordered" evidence="7">
    <location>
        <begin position="623"/>
        <end position="656"/>
    </location>
</feature>